<evidence type="ECO:0000313" key="2">
    <source>
        <dbReference type="Proteomes" id="UP000030708"/>
    </source>
</evidence>
<reference evidence="1 2" key="1">
    <citation type="submission" date="2013-02" db="EMBL/GenBank/DDBJ databases">
        <title>The Genome Annotation of Plasmodium falciparum Tanzania (2000708).</title>
        <authorList>
            <consortium name="The Broad Institute Genome Sequencing Platform"/>
            <consortium name="The Broad Institute Genome Sequencing Center for Infectious Disease"/>
            <person name="Neafsey D."/>
            <person name="Hoffman S."/>
            <person name="Volkman S."/>
            <person name="Rosenthal P."/>
            <person name="Walker B."/>
            <person name="Young S.K."/>
            <person name="Zeng Q."/>
            <person name="Gargeya S."/>
            <person name="Fitzgerald M."/>
            <person name="Haas B."/>
            <person name="Abouelleil A."/>
            <person name="Allen A.W."/>
            <person name="Alvarado L."/>
            <person name="Arachchi H.M."/>
            <person name="Berlin A.M."/>
            <person name="Chapman S.B."/>
            <person name="Gainer-Dewar J."/>
            <person name="Goldberg J."/>
            <person name="Griggs A."/>
            <person name="Gujja S."/>
            <person name="Hansen M."/>
            <person name="Howarth C."/>
            <person name="Imamovic A."/>
            <person name="Ireland A."/>
            <person name="Larimer J."/>
            <person name="McCowan C."/>
            <person name="Murphy C."/>
            <person name="Pearson M."/>
            <person name="Poon T.W."/>
            <person name="Priest M."/>
            <person name="Roberts A."/>
            <person name="Saif S."/>
            <person name="Shea T."/>
            <person name="Sisk P."/>
            <person name="Sykes S."/>
            <person name="Wortman J."/>
            <person name="Nusbaum C."/>
            <person name="Birren B."/>
        </authorList>
    </citation>
    <scope>NUCLEOTIDE SEQUENCE [LARGE SCALE GENOMIC DNA]</scope>
    <source>
        <strain evidence="2">Tanzania (2000708)</strain>
    </source>
</reference>
<proteinExistence type="predicted"/>
<gene>
    <name evidence="1" type="ORF">PFTANZ_03262</name>
</gene>
<evidence type="ECO:0000313" key="1">
    <source>
        <dbReference type="EMBL" id="ETW36037.1"/>
    </source>
</evidence>
<name>A0A024W5R3_PLAFA</name>
<sequence>MKILIKQIYKTVITNLYLYICPFTPKINKAEYNFINNIKFCLKKKKIKKKILLNHLFKL</sequence>
<dbReference type="EMBL" id="KI926440">
    <property type="protein sequence ID" value="ETW36037.1"/>
    <property type="molecule type" value="Genomic_DNA"/>
</dbReference>
<accession>A0A024W5R3</accession>
<organism evidence="1 2">
    <name type="scientific">Plasmodium falciparum Tanzania</name>
    <name type="common">2000708</name>
    <dbReference type="NCBI Taxonomy" id="1036725"/>
    <lineage>
        <taxon>Eukaryota</taxon>
        <taxon>Sar</taxon>
        <taxon>Alveolata</taxon>
        <taxon>Apicomplexa</taxon>
        <taxon>Aconoidasida</taxon>
        <taxon>Haemosporida</taxon>
        <taxon>Plasmodiidae</taxon>
        <taxon>Plasmodium</taxon>
        <taxon>Plasmodium (Laverania)</taxon>
    </lineage>
</organism>
<dbReference type="AlphaFoldDB" id="A0A024W5R3"/>
<dbReference type="Proteomes" id="UP000030708">
    <property type="component" value="Unassembled WGS sequence"/>
</dbReference>
<reference evidence="1 2" key="2">
    <citation type="submission" date="2013-02" db="EMBL/GenBank/DDBJ databases">
        <title>The Genome Sequence of Plasmodium falciparum Tanzania (2000708).</title>
        <authorList>
            <consortium name="The Broad Institute Genome Sequencing Platform"/>
            <consortium name="The Broad Institute Genome Sequencing Center for Infectious Disease"/>
            <person name="Neafsey D."/>
            <person name="Cheeseman I."/>
            <person name="Volkman S."/>
            <person name="Adams J."/>
            <person name="Walker B."/>
            <person name="Young S.K."/>
            <person name="Zeng Q."/>
            <person name="Gargeya S."/>
            <person name="Fitzgerald M."/>
            <person name="Haas B."/>
            <person name="Abouelleil A."/>
            <person name="Alvarado L."/>
            <person name="Arachchi H.M."/>
            <person name="Berlin A.M."/>
            <person name="Chapman S.B."/>
            <person name="Dewar J."/>
            <person name="Goldberg J."/>
            <person name="Griggs A."/>
            <person name="Gujja S."/>
            <person name="Hansen M."/>
            <person name="Howarth C."/>
            <person name="Imamovic A."/>
            <person name="Larimer J."/>
            <person name="McCowan C."/>
            <person name="Murphy C."/>
            <person name="Neiman D."/>
            <person name="Pearson M."/>
            <person name="Priest M."/>
            <person name="Roberts A."/>
            <person name="Saif S."/>
            <person name="Shea T."/>
            <person name="Sisk P."/>
            <person name="Sykes S."/>
            <person name="Wortman J."/>
            <person name="Nusbaum C."/>
            <person name="Birren B."/>
        </authorList>
    </citation>
    <scope>NUCLEOTIDE SEQUENCE [LARGE SCALE GENOMIC DNA]</scope>
    <source>
        <strain evidence="2">Tanzania (2000708)</strain>
    </source>
</reference>
<protein>
    <submittedName>
        <fullName evidence="1">Uncharacterized protein</fullName>
    </submittedName>
</protein>